<evidence type="ECO:0000256" key="4">
    <source>
        <dbReference type="ARBA" id="ARBA00022898"/>
    </source>
</evidence>
<evidence type="ECO:0000256" key="3">
    <source>
        <dbReference type="ARBA" id="ARBA00012239"/>
    </source>
</evidence>
<evidence type="ECO:0000313" key="8">
    <source>
        <dbReference type="EMBL" id="ALD66706.1"/>
    </source>
</evidence>
<dbReference type="PANTHER" id="PTHR43586:SF8">
    <property type="entry name" value="CYSTEINE DESULFURASE 1, CHLOROPLASTIC"/>
    <property type="match status" value="1"/>
</dbReference>
<dbReference type="GO" id="GO:0031071">
    <property type="term" value="F:cysteine desulfurase activity"/>
    <property type="evidence" value="ECO:0007669"/>
    <property type="project" value="UniProtKB-EC"/>
</dbReference>
<dbReference type="RefSeq" id="WP_053946457.1">
    <property type="nucleotide sequence ID" value="NZ_CP012622.1"/>
</dbReference>
<dbReference type="AlphaFoldDB" id="A0A0M5KCI5"/>
<evidence type="ECO:0000256" key="6">
    <source>
        <dbReference type="RuleBase" id="RU004504"/>
    </source>
</evidence>
<keyword evidence="4" id="KW-0663">Pyridoxal phosphate</keyword>
<dbReference type="PIRSF" id="PIRSF005572">
    <property type="entry name" value="NifS"/>
    <property type="match status" value="1"/>
</dbReference>
<accession>A0A0M5KCI5</accession>
<dbReference type="Gene3D" id="3.40.640.10">
    <property type="entry name" value="Type I PLP-dependent aspartate aminotransferase-like (Major domain)"/>
    <property type="match status" value="1"/>
</dbReference>
<dbReference type="SUPFAM" id="SSF53383">
    <property type="entry name" value="PLP-dependent transferases"/>
    <property type="match status" value="1"/>
</dbReference>
<name>A0A0M5KCI5_9MOLU</name>
<comment type="similarity">
    <text evidence="2">Belongs to the class-V pyridoxal-phosphate-dependent aminotransferase family. Csd subfamily.</text>
</comment>
<feature type="domain" description="Aminotransferase class V" evidence="7">
    <location>
        <begin position="17"/>
        <end position="389"/>
    </location>
</feature>
<dbReference type="PANTHER" id="PTHR43586">
    <property type="entry name" value="CYSTEINE DESULFURASE"/>
    <property type="match status" value="1"/>
</dbReference>
<dbReference type="EC" id="2.8.1.7" evidence="3"/>
<reference evidence="8 9" key="1">
    <citation type="journal article" date="2015" name="Genome Announc.">
        <title>Complete Genome Sequence of Spiroplasma cantharicola CC-1T (DSM 21588), a Bacterium Isolated from Soldier Beetle (Cantharis carolinus).</title>
        <authorList>
            <person name="Lo W.S."/>
            <person name="Liu P.Y."/>
            <person name="Kuo C.H."/>
        </authorList>
    </citation>
    <scope>NUCLEOTIDE SEQUENCE [LARGE SCALE GENOMIC DNA]</scope>
    <source>
        <strain evidence="8 9">CC-1</strain>
    </source>
</reference>
<comment type="catalytic activity">
    <reaction evidence="5">
        <text>(sulfur carrier)-H + L-cysteine = (sulfur carrier)-SH + L-alanine</text>
        <dbReference type="Rhea" id="RHEA:43892"/>
        <dbReference type="Rhea" id="RHEA-COMP:14737"/>
        <dbReference type="Rhea" id="RHEA-COMP:14739"/>
        <dbReference type="ChEBI" id="CHEBI:29917"/>
        <dbReference type="ChEBI" id="CHEBI:35235"/>
        <dbReference type="ChEBI" id="CHEBI:57972"/>
        <dbReference type="ChEBI" id="CHEBI:64428"/>
        <dbReference type="EC" id="2.8.1.7"/>
    </reaction>
</comment>
<dbReference type="KEGG" id="scj:SCANT_v1c08000"/>
<evidence type="ECO:0000256" key="5">
    <source>
        <dbReference type="ARBA" id="ARBA00050776"/>
    </source>
</evidence>
<dbReference type="InterPro" id="IPR015424">
    <property type="entry name" value="PyrdxlP-dep_Trfase"/>
</dbReference>
<gene>
    <name evidence="8" type="primary">sufS</name>
    <name evidence="8" type="ORF">SCANT_v1c08000</name>
</gene>
<proteinExistence type="inferred from homology"/>
<dbReference type="Gene3D" id="3.90.1150.10">
    <property type="entry name" value="Aspartate Aminotransferase, domain 1"/>
    <property type="match status" value="1"/>
</dbReference>
<dbReference type="Proteomes" id="UP000063919">
    <property type="component" value="Chromosome"/>
</dbReference>
<evidence type="ECO:0000313" key="9">
    <source>
        <dbReference type="Proteomes" id="UP000063919"/>
    </source>
</evidence>
<comment type="cofactor">
    <cofactor evidence="1 6">
        <name>pyridoxal 5'-phosphate</name>
        <dbReference type="ChEBI" id="CHEBI:597326"/>
    </cofactor>
</comment>
<dbReference type="STRING" id="362837.SCANT_v1c08000"/>
<dbReference type="InterPro" id="IPR020578">
    <property type="entry name" value="Aminotrans_V_PyrdxlP_BS"/>
</dbReference>
<dbReference type="InterPro" id="IPR016454">
    <property type="entry name" value="Cysteine_dSase"/>
</dbReference>
<dbReference type="InterPro" id="IPR015421">
    <property type="entry name" value="PyrdxlP-dep_Trfase_major"/>
</dbReference>
<evidence type="ECO:0000259" key="7">
    <source>
        <dbReference type="Pfam" id="PF00266"/>
    </source>
</evidence>
<dbReference type="InterPro" id="IPR015422">
    <property type="entry name" value="PyrdxlP-dep_Trfase_small"/>
</dbReference>
<organism evidence="8 9">
    <name type="scientific">Spiroplasma cantharicola</name>
    <dbReference type="NCBI Taxonomy" id="362837"/>
    <lineage>
        <taxon>Bacteria</taxon>
        <taxon>Bacillati</taxon>
        <taxon>Mycoplasmatota</taxon>
        <taxon>Mollicutes</taxon>
        <taxon>Entomoplasmatales</taxon>
        <taxon>Spiroplasmataceae</taxon>
        <taxon>Spiroplasma</taxon>
    </lineage>
</organism>
<dbReference type="OrthoDB" id="9804366at2"/>
<dbReference type="PROSITE" id="PS00595">
    <property type="entry name" value="AA_TRANSFER_CLASS_5"/>
    <property type="match status" value="1"/>
</dbReference>
<dbReference type="EMBL" id="CP012622">
    <property type="protein sequence ID" value="ALD66706.1"/>
    <property type="molecule type" value="Genomic_DNA"/>
</dbReference>
<dbReference type="PATRIC" id="fig|362837.3.peg.816"/>
<keyword evidence="9" id="KW-1185">Reference proteome</keyword>
<sequence>MNFKDNFSYFKNNSQEIYFDSAATSIKFDKVIQAQSDYDLKIGANTHNNLFNNAYKANEMLNDTRIKIAKFIGIEDKNEIIFTSGTTHSLNQLAFGMRNYLKANDEILVTKLEHSSNLLPWMVLAQEEKLKLDYLELNENFLIDVSKIKNKVTKKTKVISFAMNSNTIAGLNDVKKIVKEIRKLNKNIIIVLDLAQSIKQNKISIKDLDVDCVAFSAHKIYGPFGLGILWARKEILEFLKPIFYGGGNNTSIGINNYKLAPIPEKFEAGTLNLSAIYAFNICLDVLEDLKIDKMIAYEEELKKYFRSKVKKIDHSKFEFYNLENDQPIVLFNLKNVNSQDFGAFLNKKYNISVRVGKHCSRLANELFKVSSTIRASFSIYNTKEDIDKFIEALKDCDNWVNEIL</sequence>
<evidence type="ECO:0000256" key="2">
    <source>
        <dbReference type="ARBA" id="ARBA00010447"/>
    </source>
</evidence>
<dbReference type="Pfam" id="PF00266">
    <property type="entry name" value="Aminotran_5"/>
    <property type="match status" value="1"/>
</dbReference>
<evidence type="ECO:0000256" key="1">
    <source>
        <dbReference type="ARBA" id="ARBA00001933"/>
    </source>
</evidence>
<protein>
    <recommendedName>
        <fullName evidence="3">cysteine desulfurase</fullName>
        <ecNumber evidence="3">2.8.1.7</ecNumber>
    </recommendedName>
</protein>
<dbReference type="InterPro" id="IPR000192">
    <property type="entry name" value="Aminotrans_V_dom"/>
</dbReference>